<name>A0A452R2B4_URSAM</name>
<organism evidence="1 2">
    <name type="scientific">Ursus americanus</name>
    <name type="common">American black bear</name>
    <name type="synonym">Euarctos americanus</name>
    <dbReference type="NCBI Taxonomy" id="9643"/>
    <lineage>
        <taxon>Eukaryota</taxon>
        <taxon>Metazoa</taxon>
        <taxon>Chordata</taxon>
        <taxon>Craniata</taxon>
        <taxon>Vertebrata</taxon>
        <taxon>Euteleostomi</taxon>
        <taxon>Mammalia</taxon>
        <taxon>Eutheria</taxon>
        <taxon>Laurasiatheria</taxon>
        <taxon>Carnivora</taxon>
        <taxon>Caniformia</taxon>
        <taxon>Ursidae</taxon>
        <taxon>Ursus</taxon>
    </lineage>
</organism>
<dbReference type="GeneTree" id="ENSGT01120000273382"/>
<evidence type="ECO:0000313" key="2">
    <source>
        <dbReference type="Proteomes" id="UP000291022"/>
    </source>
</evidence>
<reference evidence="1" key="2">
    <citation type="submission" date="2025-08" db="UniProtKB">
        <authorList>
            <consortium name="Ensembl"/>
        </authorList>
    </citation>
    <scope>IDENTIFICATION</scope>
</reference>
<protein>
    <submittedName>
        <fullName evidence="1">Uncharacterized protein</fullName>
    </submittedName>
</protein>
<accession>A0A452R2B4</accession>
<dbReference type="Proteomes" id="UP000291022">
    <property type="component" value="Unassembled WGS sequence"/>
</dbReference>
<reference evidence="1" key="3">
    <citation type="submission" date="2025-09" db="UniProtKB">
        <authorList>
            <consortium name="Ensembl"/>
        </authorList>
    </citation>
    <scope>IDENTIFICATION</scope>
</reference>
<reference evidence="2" key="1">
    <citation type="submission" date="2016-06" db="EMBL/GenBank/DDBJ databases">
        <title>De novo assembly and RNA-Seq shows season-dependent expression and editing in black bear kidneys.</title>
        <authorList>
            <person name="Korstanje R."/>
            <person name="Srivastava A."/>
            <person name="Sarsani V.K."/>
            <person name="Sheehan S.M."/>
            <person name="Seger R.L."/>
            <person name="Barter M.E."/>
            <person name="Lindqvist C."/>
            <person name="Brody L.C."/>
            <person name="Mullikin J.C."/>
        </authorList>
    </citation>
    <scope>NUCLEOTIDE SEQUENCE [LARGE SCALE GENOMIC DNA]</scope>
</reference>
<dbReference type="AlphaFoldDB" id="A0A452R2B4"/>
<evidence type="ECO:0000313" key="1">
    <source>
        <dbReference type="Ensembl" id="ENSUAMP00000012338.1"/>
    </source>
</evidence>
<dbReference type="Ensembl" id="ENSUAMT00000013866.1">
    <property type="protein sequence ID" value="ENSUAMP00000012338.1"/>
    <property type="gene ID" value="ENSUAMG00000010002.1"/>
</dbReference>
<proteinExistence type="predicted"/>
<keyword evidence="2" id="KW-1185">Reference proteome</keyword>
<sequence length="57" mass="6191">MVLKAVTGKVVEGWWEAGRGVSLGLFCPNTVETRDRSEGPLGVESSRVFRAPQVISM</sequence>